<evidence type="ECO:0000313" key="2">
    <source>
        <dbReference type="Proteomes" id="UP000887565"/>
    </source>
</evidence>
<organism evidence="2 3">
    <name type="scientific">Romanomermis culicivorax</name>
    <name type="common">Nematode worm</name>
    <dbReference type="NCBI Taxonomy" id="13658"/>
    <lineage>
        <taxon>Eukaryota</taxon>
        <taxon>Metazoa</taxon>
        <taxon>Ecdysozoa</taxon>
        <taxon>Nematoda</taxon>
        <taxon>Enoplea</taxon>
        <taxon>Dorylaimia</taxon>
        <taxon>Mermithida</taxon>
        <taxon>Mermithoidea</taxon>
        <taxon>Mermithidae</taxon>
        <taxon>Romanomermis</taxon>
    </lineage>
</organism>
<feature type="compositionally biased region" description="Polar residues" evidence="1">
    <location>
        <begin position="1"/>
        <end position="10"/>
    </location>
</feature>
<reference evidence="3" key="1">
    <citation type="submission" date="2022-11" db="UniProtKB">
        <authorList>
            <consortium name="WormBaseParasite"/>
        </authorList>
    </citation>
    <scope>IDENTIFICATION</scope>
</reference>
<feature type="compositionally biased region" description="Polar residues" evidence="1">
    <location>
        <begin position="148"/>
        <end position="159"/>
    </location>
</feature>
<sequence>MQQLISTTTAAALARNPHTPRPLPVTSRFHGQEPPNIYIPNETLHETEPALVFGCPPAHIKPKAPSTDTLYNHQFSCTARGKDEFSHATPQRRQLPGANPFGFWATHPKIIMIIRNLSMTCRACLTAKKIAESKKLSTICIRLQSMDPQTTNTSSAKQQTPPPLLHSP</sequence>
<name>A0A915JRB7_ROMCU</name>
<protein>
    <submittedName>
        <fullName evidence="3">Uncharacterized protein</fullName>
    </submittedName>
</protein>
<evidence type="ECO:0000313" key="3">
    <source>
        <dbReference type="WBParaSite" id="nRc.2.0.1.t28820-RA"/>
    </source>
</evidence>
<accession>A0A915JRB7</accession>
<dbReference type="Proteomes" id="UP000887565">
    <property type="component" value="Unplaced"/>
</dbReference>
<keyword evidence="2" id="KW-1185">Reference proteome</keyword>
<dbReference type="WBParaSite" id="nRc.2.0.1.t28820-RA">
    <property type="protein sequence ID" value="nRc.2.0.1.t28820-RA"/>
    <property type="gene ID" value="nRc.2.0.1.g28820"/>
</dbReference>
<dbReference type="AlphaFoldDB" id="A0A915JRB7"/>
<proteinExistence type="predicted"/>
<feature type="region of interest" description="Disordered" evidence="1">
    <location>
        <begin position="148"/>
        <end position="168"/>
    </location>
</feature>
<evidence type="ECO:0000256" key="1">
    <source>
        <dbReference type="SAM" id="MobiDB-lite"/>
    </source>
</evidence>
<feature type="region of interest" description="Disordered" evidence="1">
    <location>
        <begin position="1"/>
        <end position="30"/>
    </location>
</feature>